<dbReference type="Gene3D" id="3.40.50.880">
    <property type="match status" value="1"/>
</dbReference>
<dbReference type="GO" id="GO:0004359">
    <property type="term" value="F:glutaminase activity"/>
    <property type="evidence" value="ECO:0007669"/>
    <property type="project" value="UniProtKB-EC"/>
</dbReference>
<keyword evidence="5 12" id="KW-0028">Amino-acid biosynthesis</keyword>
<dbReference type="RefSeq" id="WP_130552527.1">
    <property type="nucleotide sequence ID" value="NZ_SHMC01000007.1"/>
</dbReference>
<evidence type="ECO:0000256" key="6">
    <source>
        <dbReference type="ARBA" id="ARBA00022801"/>
    </source>
</evidence>
<comment type="subunit">
    <text evidence="3 12">Heterodimer of HisH and HisF.</text>
</comment>
<dbReference type="EC" id="4.3.2.10" evidence="12"/>
<comment type="function">
    <text evidence="12">IGPS catalyzes the conversion of PRFAR and glutamine to IGP, AICAR and glutamate. The HisH subunit catalyzes the hydrolysis of glutamine to glutamate and ammonia as part of the synthesis of IGP and AICAR. The resulting ammonia molecule is channeled to the active site of HisF.</text>
</comment>
<keyword evidence="4 12" id="KW-0963">Cytoplasm</keyword>
<keyword evidence="9 12" id="KW-0456">Lyase</keyword>
<feature type="active site" evidence="12 13">
    <location>
        <position position="181"/>
    </location>
</feature>
<dbReference type="HAMAP" id="MF_00278">
    <property type="entry name" value="HisH"/>
    <property type="match status" value="1"/>
</dbReference>
<dbReference type="Proteomes" id="UP000292627">
    <property type="component" value="Unassembled WGS sequence"/>
</dbReference>
<evidence type="ECO:0000256" key="11">
    <source>
        <dbReference type="ARBA" id="ARBA00049534"/>
    </source>
</evidence>
<dbReference type="EMBL" id="SHMC01000007">
    <property type="protein sequence ID" value="TAA21924.1"/>
    <property type="molecule type" value="Genomic_DNA"/>
</dbReference>
<evidence type="ECO:0000313" key="15">
    <source>
        <dbReference type="EMBL" id="TAA21924.1"/>
    </source>
</evidence>
<feature type="active site" description="Nucleophile" evidence="12 13">
    <location>
        <position position="78"/>
    </location>
</feature>
<dbReference type="GO" id="GO:0000105">
    <property type="term" value="P:L-histidine biosynthetic process"/>
    <property type="evidence" value="ECO:0007669"/>
    <property type="project" value="UniProtKB-UniRule"/>
</dbReference>
<comment type="caution">
    <text evidence="15">The sequence shown here is derived from an EMBL/GenBank/DDBJ whole genome shotgun (WGS) entry which is preliminary data.</text>
</comment>
<dbReference type="PIRSF" id="PIRSF000495">
    <property type="entry name" value="Amidotransf_hisH"/>
    <property type="match status" value="1"/>
</dbReference>
<evidence type="ECO:0000256" key="12">
    <source>
        <dbReference type="HAMAP-Rule" id="MF_00278"/>
    </source>
</evidence>
<evidence type="ECO:0000256" key="7">
    <source>
        <dbReference type="ARBA" id="ARBA00022962"/>
    </source>
</evidence>
<dbReference type="InterPro" id="IPR029062">
    <property type="entry name" value="Class_I_gatase-like"/>
</dbReference>
<dbReference type="AlphaFoldDB" id="A0A4Q8L620"/>
<gene>
    <name evidence="12 15" type="primary">hisH</name>
    <name evidence="15" type="ORF">EA660_16350</name>
</gene>
<name>A0A4Q8L620_9GAMM</name>
<evidence type="ECO:0000256" key="5">
    <source>
        <dbReference type="ARBA" id="ARBA00022605"/>
    </source>
</evidence>
<keyword evidence="8 12" id="KW-0368">Histidine biosynthesis</keyword>
<dbReference type="FunFam" id="3.40.50.880:FF:000009">
    <property type="entry name" value="Imidazole glycerol phosphate synthase subunit HisH"/>
    <property type="match status" value="1"/>
</dbReference>
<dbReference type="GO" id="GO:0016829">
    <property type="term" value="F:lyase activity"/>
    <property type="evidence" value="ECO:0007669"/>
    <property type="project" value="UniProtKB-KW"/>
</dbReference>
<keyword evidence="6 12" id="KW-0378">Hydrolase</keyword>
<dbReference type="PANTHER" id="PTHR42701:SF1">
    <property type="entry name" value="IMIDAZOLE GLYCEROL PHOSPHATE SYNTHASE SUBUNIT HISH"/>
    <property type="match status" value="1"/>
</dbReference>
<accession>A0A4Q8L620</accession>
<organism evidence="15 16">
    <name type="scientific">Pseudoxanthomonas winnipegensis</name>
    <dbReference type="NCBI Taxonomy" id="2480810"/>
    <lineage>
        <taxon>Bacteria</taxon>
        <taxon>Pseudomonadati</taxon>
        <taxon>Pseudomonadota</taxon>
        <taxon>Gammaproteobacteria</taxon>
        <taxon>Lysobacterales</taxon>
        <taxon>Lysobacteraceae</taxon>
        <taxon>Pseudoxanthomonas</taxon>
    </lineage>
</organism>
<evidence type="ECO:0000259" key="14">
    <source>
        <dbReference type="Pfam" id="PF00117"/>
    </source>
</evidence>
<dbReference type="NCBIfam" id="TIGR01855">
    <property type="entry name" value="IMP_synth_hisH"/>
    <property type="match status" value="1"/>
</dbReference>
<dbReference type="Pfam" id="PF00117">
    <property type="entry name" value="GATase"/>
    <property type="match status" value="1"/>
</dbReference>
<evidence type="ECO:0000256" key="4">
    <source>
        <dbReference type="ARBA" id="ARBA00022490"/>
    </source>
</evidence>
<evidence type="ECO:0000256" key="1">
    <source>
        <dbReference type="ARBA" id="ARBA00004496"/>
    </source>
</evidence>
<comment type="catalytic activity">
    <reaction evidence="11 12">
        <text>L-glutamine + H2O = L-glutamate + NH4(+)</text>
        <dbReference type="Rhea" id="RHEA:15889"/>
        <dbReference type="ChEBI" id="CHEBI:15377"/>
        <dbReference type="ChEBI" id="CHEBI:28938"/>
        <dbReference type="ChEBI" id="CHEBI:29985"/>
        <dbReference type="ChEBI" id="CHEBI:58359"/>
        <dbReference type="EC" id="3.5.1.2"/>
    </reaction>
</comment>
<feature type="domain" description="Glutamine amidotransferase" evidence="14">
    <location>
        <begin position="6"/>
        <end position="195"/>
    </location>
</feature>
<dbReference type="GO" id="GO:0005737">
    <property type="term" value="C:cytoplasm"/>
    <property type="evidence" value="ECO:0007669"/>
    <property type="project" value="UniProtKB-SubCell"/>
</dbReference>
<evidence type="ECO:0000256" key="13">
    <source>
        <dbReference type="PIRSR" id="PIRSR000495-1"/>
    </source>
</evidence>
<evidence type="ECO:0000313" key="16">
    <source>
        <dbReference type="Proteomes" id="UP000292627"/>
    </source>
</evidence>
<evidence type="ECO:0000256" key="10">
    <source>
        <dbReference type="ARBA" id="ARBA00047838"/>
    </source>
</evidence>
<keyword evidence="7 12" id="KW-0315">Glutamine amidotransferase</keyword>
<reference evidence="15 16" key="1">
    <citation type="submission" date="2019-02" db="EMBL/GenBank/DDBJ databases">
        <title>WGS of Pseudoxanthomonas species novum from clinical isolates.</title>
        <authorList>
            <person name="Bernier A.-M."/>
            <person name="Bernard K."/>
            <person name="Vachon A."/>
        </authorList>
    </citation>
    <scope>NUCLEOTIDE SEQUENCE [LARGE SCALE GENOMIC DNA]</scope>
    <source>
        <strain evidence="15 16">NML171200</strain>
    </source>
</reference>
<evidence type="ECO:0000256" key="8">
    <source>
        <dbReference type="ARBA" id="ARBA00023102"/>
    </source>
</evidence>
<evidence type="ECO:0000256" key="2">
    <source>
        <dbReference type="ARBA" id="ARBA00005091"/>
    </source>
</evidence>
<dbReference type="GO" id="GO:0000107">
    <property type="term" value="F:imidazoleglycerol-phosphate synthase activity"/>
    <property type="evidence" value="ECO:0007669"/>
    <property type="project" value="UniProtKB-UniRule"/>
</dbReference>
<comment type="pathway">
    <text evidence="2 12">Amino-acid biosynthesis; L-histidine biosynthesis; L-histidine from 5-phospho-alpha-D-ribose 1-diphosphate: step 5/9.</text>
</comment>
<dbReference type="PROSITE" id="PS51273">
    <property type="entry name" value="GATASE_TYPE_1"/>
    <property type="match status" value="1"/>
</dbReference>
<dbReference type="SUPFAM" id="SSF52317">
    <property type="entry name" value="Class I glutamine amidotransferase-like"/>
    <property type="match status" value="1"/>
</dbReference>
<evidence type="ECO:0000256" key="3">
    <source>
        <dbReference type="ARBA" id="ARBA00011152"/>
    </source>
</evidence>
<protein>
    <recommendedName>
        <fullName evidence="12">Imidazole glycerol phosphate synthase subunit HisH</fullName>
        <ecNumber evidence="12">4.3.2.10</ecNumber>
    </recommendedName>
    <alternativeName>
        <fullName evidence="12">IGP synthase glutaminase subunit</fullName>
        <ecNumber evidence="12">3.5.1.2</ecNumber>
    </alternativeName>
    <alternativeName>
        <fullName evidence="12">IGP synthase subunit HisH</fullName>
    </alternativeName>
    <alternativeName>
        <fullName evidence="12">ImGP synthase subunit HisH</fullName>
        <shortName evidence="12">IGPS subunit HisH</shortName>
    </alternativeName>
</protein>
<dbReference type="OrthoDB" id="9807137at2"/>
<dbReference type="CDD" id="cd01748">
    <property type="entry name" value="GATase1_IGP_Synthase"/>
    <property type="match status" value="1"/>
</dbReference>
<dbReference type="PANTHER" id="PTHR42701">
    <property type="entry name" value="IMIDAZOLE GLYCEROL PHOSPHATE SYNTHASE SUBUNIT HISH"/>
    <property type="match status" value="1"/>
</dbReference>
<comment type="subcellular location">
    <subcellularLocation>
        <location evidence="1 12">Cytoplasm</location>
    </subcellularLocation>
</comment>
<feature type="active site" evidence="12 13">
    <location>
        <position position="179"/>
    </location>
</feature>
<comment type="catalytic activity">
    <reaction evidence="10 12">
        <text>5-[(5-phospho-1-deoxy-D-ribulos-1-ylimino)methylamino]-1-(5-phospho-beta-D-ribosyl)imidazole-4-carboxamide + L-glutamine = D-erythro-1-(imidazol-4-yl)glycerol 3-phosphate + 5-amino-1-(5-phospho-beta-D-ribosyl)imidazole-4-carboxamide + L-glutamate + H(+)</text>
        <dbReference type="Rhea" id="RHEA:24793"/>
        <dbReference type="ChEBI" id="CHEBI:15378"/>
        <dbReference type="ChEBI" id="CHEBI:29985"/>
        <dbReference type="ChEBI" id="CHEBI:58278"/>
        <dbReference type="ChEBI" id="CHEBI:58359"/>
        <dbReference type="ChEBI" id="CHEBI:58475"/>
        <dbReference type="ChEBI" id="CHEBI:58525"/>
        <dbReference type="EC" id="4.3.2.10"/>
    </reaction>
</comment>
<sequence length="200" mass="20884">MTALALIDAGGANIGSVRYALGRLGVEAQLTTDAQVIRGAQRVILPGVGAAAQVMARLRELDLIDTLRSLEAPLLGVCVGMQVLFEHSEEDDTPCLGLLAGRVGKLPVAAGIRVPHMGWNTLTPTRAASLTAGIGAQDQAYFVHSYAAPVGEDCLSTTTHGQAFAAVVQRGRVAGAQFHPERSAATGARLLRNFIEYGLA</sequence>
<proteinExistence type="inferred from homology"/>
<dbReference type="InterPro" id="IPR017926">
    <property type="entry name" value="GATASE"/>
</dbReference>
<dbReference type="EC" id="3.5.1.2" evidence="12"/>
<dbReference type="UniPathway" id="UPA00031">
    <property type="reaction ID" value="UER00010"/>
</dbReference>
<dbReference type="InterPro" id="IPR010139">
    <property type="entry name" value="Imidazole-glycPsynth_HisH"/>
</dbReference>
<evidence type="ECO:0000256" key="9">
    <source>
        <dbReference type="ARBA" id="ARBA00023239"/>
    </source>
</evidence>